<dbReference type="PANTHER" id="PTHR30105">
    <property type="entry name" value="UNCHARACTERIZED YIBQ-RELATED"/>
    <property type="match status" value="1"/>
</dbReference>
<dbReference type="GO" id="GO:0005975">
    <property type="term" value="P:carbohydrate metabolic process"/>
    <property type="evidence" value="ECO:0007669"/>
    <property type="project" value="InterPro"/>
</dbReference>
<dbReference type="SUPFAM" id="SSF88713">
    <property type="entry name" value="Glycoside hydrolase/deacetylase"/>
    <property type="match status" value="1"/>
</dbReference>
<accession>A0A6G5QI34</accession>
<dbReference type="Pfam" id="PF04748">
    <property type="entry name" value="Polysacc_deac_2"/>
    <property type="match status" value="1"/>
</dbReference>
<reference evidence="2 3" key="1">
    <citation type="submission" date="2016-07" db="EMBL/GenBank/DDBJ databases">
        <title>Comparative genomics of the Campylobacter concisus group.</title>
        <authorList>
            <person name="Miller W.G."/>
            <person name="Yee E."/>
            <person name="Chapman M.H."/>
            <person name="Huynh S."/>
            <person name="Bono J.L."/>
            <person name="On S.L.W."/>
            <person name="StLeger J."/>
            <person name="Foster G."/>
            <person name="Parker C.T."/>
        </authorList>
    </citation>
    <scope>NUCLEOTIDE SEQUENCE [LARGE SCALE GENOMIC DNA]</scope>
    <source>
        <strain evidence="2 3">CCUG 21559</strain>
    </source>
</reference>
<sequence length="418" mass="48061">MTTKKNTKKRTTKSKKSSGRFKIYAVLALFGLLIAGLIYISLKNTPKKEQTSEPKTQKTEQIHILNTKDVIKKEQKNVRQSVKFDKDENLSKIFLDPKSLDETHSLSQKSKPKNNSTKQIIKKEQNTTIIKEIKAEANTSKIKDKIIKKTELDVVFNDTIQIQKEQNLTKKQEIKEIKKPKDEPVYKKIDKKPEPIKQNFKKGKLAIIIDDIGTFSQANFTRSAGVLFTPSIFPSSKDHPDTPKIAKTFKTYMIHLPMQAQNFHSPEADTLKVGDSYETILKKIQKIKQDFPNVKFINNHTGSKFTSSFDAMDRVFKVFEKENLIFIDSKTAPTTKVHEVAKKYGKKYVSRDVFLDDADNKKMIRVELEKAVKIAQKNGLAIAIGHPRKNTIEVLKNSKDLLQQVELVYLKDIYELYR</sequence>
<dbReference type="RefSeq" id="WP_171994058.1">
    <property type="nucleotide sequence ID" value="NZ_CP012542.1"/>
</dbReference>
<dbReference type="EMBL" id="CP012542">
    <property type="protein sequence ID" value="QCD45269.1"/>
    <property type="molecule type" value="Genomic_DNA"/>
</dbReference>
<dbReference type="Gene3D" id="3.20.20.370">
    <property type="entry name" value="Glycoside hydrolase/deacetylase"/>
    <property type="match status" value="1"/>
</dbReference>
<keyword evidence="3" id="KW-1185">Reference proteome</keyword>
<dbReference type="Proteomes" id="UP000503264">
    <property type="component" value="Chromosome"/>
</dbReference>
<dbReference type="InterPro" id="IPR011330">
    <property type="entry name" value="Glyco_hydro/deAcase_b/a-brl"/>
</dbReference>
<dbReference type="CDD" id="cd10936">
    <property type="entry name" value="CE4_DAC2"/>
    <property type="match status" value="1"/>
</dbReference>
<keyword evidence="1" id="KW-0472">Membrane</keyword>
<evidence type="ECO:0000313" key="2">
    <source>
        <dbReference type="EMBL" id="QCD45269.1"/>
    </source>
</evidence>
<gene>
    <name evidence="2" type="ORF">CMUC_1509</name>
</gene>
<evidence type="ECO:0000313" key="3">
    <source>
        <dbReference type="Proteomes" id="UP000503264"/>
    </source>
</evidence>
<keyword evidence="1" id="KW-0812">Transmembrane</keyword>
<organism evidence="2 3">
    <name type="scientific">Campylobacter mucosalis CCUG 21559</name>
    <dbReference type="NCBI Taxonomy" id="1032067"/>
    <lineage>
        <taxon>Bacteria</taxon>
        <taxon>Pseudomonadati</taxon>
        <taxon>Campylobacterota</taxon>
        <taxon>Epsilonproteobacteria</taxon>
        <taxon>Campylobacterales</taxon>
        <taxon>Campylobacteraceae</taxon>
        <taxon>Campylobacter</taxon>
    </lineage>
</organism>
<keyword evidence="1" id="KW-1133">Transmembrane helix</keyword>
<dbReference type="PANTHER" id="PTHR30105:SF2">
    <property type="entry name" value="DIVERGENT POLYSACCHARIDE DEACETYLASE SUPERFAMILY"/>
    <property type="match status" value="1"/>
</dbReference>
<name>A0A6G5QI34_9BACT</name>
<proteinExistence type="predicted"/>
<protein>
    <submittedName>
        <fullName evidence="2">Divergent polysaccharide deacetylase</fullName>
    </submittedName>
</protein>
<feature type="transmembrane region" description="Helical" evidence="1">
    <location>
        <begin position="21"/>
        <end position="42"/>
    </location>
</feature>
<evidence type="ECO:0000256" key="1">
    <source>
        <dbReference type="SAM" id="Phobius"/>
    </source>
</evidence>
<dbReference type="InterPro" id="IPR006837">
    <property type="entry name" value="Divergent_DAC"/>
</dbReference>
<dbReference type="AlphaFoldDB" id="A0A6G5QI34"/>